<dbReference type="Gene3D" id="3.40.50.1820">
    <property type="entry name" value="alpha/beta hydrolase"/>
    <property type="match status" value="1"/>
</dbReference>
<dbReference type="PIRSF" id="PIRSF037442">
    <property type="entry name" value="UCP037442_abhydr"/>
    <property type="match status" value="1"/>
</dbReference>
<protein>
    <submittedName>
        <fullName evidence="2">Alpha/beta hydrolase</fullName>
    </submittedName>
</protein>
<evidence type="ECO:0000313" key="3">
    <source>
        <dbReference type="Proteomes" id="UP000249091"/>
    </source>
</evidence>
<dbReference type="AlphaFoldDB" id="A0A2X4UQV1"/>
<dbReference type="EMBL" id="LS483468">
    <property type="protein sequence ID" value="SQI37002.1"/>
    <property type="molecule type" value="Genomic_DNA"/>
</dbReference>
<name>A0A2X4UQV1_9NOCA</name>
<dbReference type="PANTHER" id="PTHR42886">
    <property type="entry name" value="RE40534P-RELATED"/>
    <property type="match status" value="1"/>
</dbReference>
<dbReference type="PANTHER" id="PTHR42886:SF29">
    <property type="entry name" value="PUMMELIG, ISOFORM A"/>
    <property type="match status" value="1"/>
</dbReference>
<proteinExistence type="predicted"/>
<dbReference type="InterPro" id="IPR017208">
    <property type="entry name" value="UCP037442_abhydr"/>
</dbReference>
<accession>A0A2X4UQV1</accession>
<organism evidence="2 3">
    <name type="scientific">Rhodococcus coprophilus</name>
    <dbReference type="NCBI Taxonomy" id="38310"/>
    <lineage>
        <taxon>Bacteria</taxon>
        <taxon>Bacillati</taxon>
        <taxon>Actinomycetota</taxon>
        <taxon>Actinomycetes</taxon>
        <taxon>Mycobacteriales</taxon>
        <taxon>Nocardiaceae</taxon>
        <taxon>Rhodococcus</taxon>
    </lineage>
</organism>
<dbReference type="SUPFAM" id="SSF53474">
    <property type="entry name" value="alpha/beta-Hydrolases"/>
    <property type="match status" value="1"/>
</dbReference>
<dbReference type="STRING" id="1219011.GCA_001895045_03772"/>
<evidence type="ECO:0000313" key="2">
    <source>
        <dbReference type="EMBL" id="SQI37002.1"/>
    </source>
</evidence>
<dbReference type="KEGG" id="rcr:NCTC10994_03470"/>
<reference evidence="2 3" key="1">
    <citation type="submission" date="2018-06" db="EMBL/GenBank/DDBJ databases">
        <authorList>
            <consortium name="Pathogen Informatics"/>
            <person name="Doyle S."/>
        </authorList>
    </citation>
    <scope>NUCLEOTIDE SEQUENCE [LARGE SCALE GENOMIC DNA]</scope>
    <source>
        <strain evidence="2 3">NCTC10994</strain>
    </source>
</reference>
<sequence>METVPIQLPDGTTTPVRLFAGPGHEHEERRDASRAVVVTVPGLGVPAGYYESFAEALTGYGFDAAICELAGQGDSRPRPGPDSTYGYQEIVAVHLPAVFEVVRERFPDSTPYLLGHSMGGQLGVLYASRIRGRLGGLILVAAGTPYYRHYRGTRRPGLLLGSAAMSLTSSVAGFWPGDRIDVAGFGRQSRVLISDWARLARGGRFEPAGADIDYEQRLARLSLPVLSITIEGDDLTPVESAAHLLGKLPAADITTWHNPRRLGHNGWIRDNAETVAKVAEWLRDR</sequence>
<keyword evidence="2" id="KW-0378">Hydrolase</keyword>
<dbReference type="Proteomes" id="UP000249091">
    <property type="component" value="Chromosome 1"/>
</dbReference>
<dbReference type="GO" id="GO:0016787">
    <property type="term" value="F:hydrolase activity"/>
    <property type="evidence" value="ECO:0007669"/>
    <property type="project" value="UniProtKB-KW"/>
</dbReference>
<gene>
    <name evidence="2" type="ORF">NCTC10994_03470</name>
</gene>
<dbReference type="InterPro" id="IPR022742">
    <property type="entry name" value="Hydrolase_4"/>
</dbReference>
<keyword evidence="3" id="KW-1185">Reference proteome</keyword>
<feature type="domain" description="Serine aminopeptidase S33" evidence="1">
    <location>
        <begin position="33"/>
        <end position="144"/>
    </location>
</feature>
<evidence type="ECO:0000259" key="1">
    <source>
        <dbReference type="Pfam" id="PF12146"/>
    </source>
</evidence>
<dbReference type="Pfam" id="PF12146">
    <property type="entry name" value="Hydrolase_4"/>
    <property type="match status" value="1"/>
</dbReference>
<dbReference type="InterPro" id="IPR029058">
    <property type="entry name" value="AB_hydrolase_fold"/>
</dbReference>
<dbReference type="RefSeq" id="WP_072704057.1">
    <property type="nucleotide sequence ID" value="NZ_JAFBBL010000001.1"/>
</dbReference>